<dbReference type="HOGENOM" id="CLU_062786_1_0_6"/>
<evidence type="ECO:0000256" key="1">
    <source>
        <dbReference type="ARBA" id="ARBA00023002"/>
    </source>
</evidence>
<reference evidence="2 3" key="1">
    <citation type="journal article" date="2012" name="J. Bacteriol.">
        <title>Complete genome sequence of Klebsiella oxytoca KCTC 1686, used in production of 2,3-butanediol.</title>
        <authorList>
            <person name="Shin S.H."/>
            <person name="Kim S."/>
            <person name="Kim J.Y."/>
            <person name="Lee S."/>
            <person name="Um Y."/>
            <person name="Oh M.K."/>
            <person name="Kim Y.R."/>
            <person name="Lee J."/>
            <person name="Yang K.S."/>
        </authorList>
    </citation>
    <scope>NUCLEOTIDE SEQUENCE [LARGE SCALE GENOMIC DNA]</scope>
    <source>
        <strain evidence="3">ATCC 8724 / DSM 4798 / JCM 20051 / NBRC 3318 / NRRL B-199 / KCTC 1686</strain>
    </source>
</reference>
<evidence type="ECO:0000313" key="3">
    <source>
        <dbReference type="Proteomes" id="UP000007843"/>
    </source>
</evidence>
<dbReference type="Proteomes" id="UP000007843">
    <property type="component" value="Chromosome"/>
</dbReference>
<evidence type="ECO:0000313" key="2">
    <source>
        <dbReference type="EMBL" id="AEX05024.1"/>
    </source>
</evidence>
<protein>
    <recommendedName>
        <fullName evidence="4">Iron-containing redox enzyme family protein</fullName>
    </recommendedName>
</protein>
<dbReference type="Gene3D" id="1.20.910.10">
    <property type="entry name" value="Heme oxygenase-like"/>
    <property type="match status" value="1"/>
</dbReference>
<evidence type="ECO:0008006" key="4">
    <source>
        <dbReference type="Google" id="ProtNLM"/>
    </source>
</evidence>
<dbReference type="GeneID" id="66560595"/>
<gene>
    <name evidence="2" type="ordered locus">KOX_16510</name>
</gene>
<keyword evidence="1" id="KW-0560">Oxidoreductase</keyword>
<dbReference type="SUPFAM" id="SSF48613">
    <property type="entry name" value="Heme oxygenase-like"/>
    <property type="match status" value="1"/>
</dbReference>
<sequence>MRKTENGFTGNEQHSAMARLSLDDMIDQLLHSNALSLKLTANPLLADRAWYLTENTCTKAFTANDPQAKKRAHSALFKLYQAWLAEPLSAAAKNQFHPLLCGIRSYIESEWLRVEKKRFSFPIPALDAGNIVEELRHLCQKHPASHHPLFDFLSSSASATQIDYFFKSDSALNLLFFDLVAMGLVGSLPETRAEIAQNLWDEIGQGSQEFTHVNLYKDLLKRRDIALPENHFAHLYDWQGLAGYNAFMLGGVNRQHYYKSLGVMAMTELLDPPQYQKLVTGCRRIGLTDRDVHYYAEHIEVDIGHADGWLNNVIVPIGNKNPAALEEVYVGAALRLQTCCDYYDCLLEALRTVVERESEGAAL</sequence>
<dbReference type="Pfam" id="PF14518">
    <property type="entry name" value="Haem_oxygenas_2"/>
    <property type="match status" value="1"/>
</dbReference>
<dbReference type="KEGG" id="kox:KOX_16510"/>
<accession>A0A0H3H985</accession>
<dbReference type="InterPro" id="IPR016084">
    <property type="entry name" value="Haem_Oase-like_multi-hlx"/>
</dbReference>
<dbReference type="EMBL" id="CP003218">
    <property type="protein sequence ID" value="AEX05024.1"/>
    <property type="molecule type" value="Genomic_DNA"/>
</dbReference>
<dbReference type="RefSeq" id="WP_014228717.1">
    <property type="nucleotide sequence ID" value="NC_016612.1"/>
</dbReference>
<dbReference type="PANTHER" id="PTHR40279">
    <property type="entry name" value="PQQC-LIKE PROTEIN"/>
    <property type="match status" value="1"/>
</dbReference>
<proteinExistence type="predicted"/>
<organism evidence="2 3">
    <name type="scientific">Klebsiella michiganensis (strain ATCC 8724 / DSM 4798 / JCM 20051 / NBRC 3318 / NRRL B-199 / KCTC 1686 / BUCSAV 143 / CCM 1901)</name>
    <dbReference type="NCBI Taxonomy" id="1006551"/>
    <lineage>
        <taxon>Bacteria</taxon>
        <taxon>Pseudomonadati</taxon>
        <taxon>Pseudomonadota</taxon>
        <taxon>Gammaproteobacteria</taxon>
        <taxon>Enterobacterales</taxon>
        <taxon>Enterobacteriaceae</taxon>
        <taxon>Klebsiella/Raoultella group</taxon>
        <taxon>Klebsiella</taxon>
    </lineage>
</organism>
<name>A0A0H3H985_KLEM8</name>
<dbReference type="InterPro" id="IPR039068">
    <property type="entry name" value="PqqC-like"/>
</dbReference>
<dbReference type="AlphaFoldDB" id="A0A0H3H985"/>
<dbReference type="GO" id="GO:0016491">
    <property type="term" value="F:oxidoreductase activity"/>
    <property type="evidence" value="ECO:0007669"/>
    <property type="project" value="UniProtKB-KW"/>
</dbReference>
<dbReference type="SMART" id="SM01236">
    <property type="entry name" value="Haem_oxygenase_2"/>
    <property type="match status" value="1"/>
</dbReference>
<dbReference type="PANTHER" id="PTHR40279:SF3">
    <property type="entry name" value="4-AMINOBENZOATE SYNTHASE"/>
    <property type="match status" value="1"/>
</dbReference>